<evidence type="ECO:0000259" key="4">
    <source>
        <dbReference type="Pfam" id="PF00532"/>
    </source>
</evidence>
<dbReference type="OrthoDB" id="9773673at2"/>
<evidence type="ECO:0000256" key="1">
    <source>
        <dbReference type="ARBA" id="ARBA00004196"/>
    </source>
</evidence>
<dbReference type="AlphaFoldDB" id="A0A2C6DKQ9"/>
<dbReference type="CDD" id="cd06306">
    <property type="entry name" value="PBP1_TorT-like"/>
    <property type="match status" value="1"/>
</dbReference>
<dbReference type="Pfam" id="PF00532">
    <property type="entry name" value="Peripla_BP_1"/>
    <property type="match status" value="1"/>
</dbReference>
<accession>A0A2C6DKQ9</accession>
<dbReference type="InterPro" id="IPR028082">
    <property type="entry name" value="Peripla_BP_I"/>
</dbReference>
<dbReference type="GO" id="GO:0030313">
    <property type="term" value="C:cell envelope"/>
    <property type="evidence" value="ECO:0007669"/>
    <property type="project" value="UniProtKB-SubCell"/>
</dbReference>
<feature type="domain" description="Periplasmic binding protein/LacI sugar binding" evidence="4">
    <location>
        <begin position="49"/>
        <end position="299"/>
    </location>
</feature>
<dbReference type="STRING" id="1111728.GCA_000427805_02127"/>
<gene>
    <name evidence="5" type="ORF">CRN84_08450</name>
</gene>
<comment type="similarity">
    <text evidence="2">Belongs to the bacterial solute-binding protein 2 family.</text>
</comment>
<comment type="subcellular location">
    <subcellularLocation>
        <location evidence="1">Cell envelope</location>
    </subcellularLocation>
</comment>
<reference evidence="6" key="1">
    <citation type="submission" date="2017-09" db="EMBL/GenBank/DDBJ databases">
        <title>FDA dAtabase for Regulatory Grade micrObial Sequences (FDA-ARGOS): Supporting development and validation of Infectious Disease Dx tests.</title>
        <authorList>
            <person name="Minogue T."/>
            <person name="Wolcott M."/>
            <person name="Wasieloski L."/>
            <person name="Aguilar W."/>
            <person name="Moore D."/>
            <person name="Tallon L."/>
            <person name="Sadzewicz L."/>
            <person name="Ott S."/>
            <person name="Zhao X."/>
            <person name="Nagaraj S."/>
            <person name="Vavikolanu K."/>
            <person name="Aluvathingal J."/>
            <person name="Nadendla S."/>
            <person name="Sichtig H."/>
        </authorList>
    </citation>
    <scope>NUCLEOTIDE SEQUENCE [LARGE SCALE GENOMIC DNA]</scope>
    <source>
        <strain evidence="6">FDAARGOS_387</strain>
    </source>
</reference>
<protein>
    <submittedName>
        <fullName evidence="5">TMAO reductase system periplasmic protein TorT</fullName>
    </submittedName>
</protein>
<dbReference type="RefSeq" id="WP_029094852.1">
    <property type="nucleotide sequence ID" value="NZ_PDDX01000001.1"/>
</dbReference>
<dbReference type="PANTHER" id="PTHR46847">
    <property type="entry name" value="D-ALLOSE-BINDING PERIPLASMIC PROTEIN-RELATED"/>
    <property type="match status" value="1"/>
</dbReference>
<dbReference type="InterPro" id="IPR014301">
    <property type="entry name" value="TMAO_TorT"/>
</dbReference>
<evidence type="ECO:0000256" key="3">
    <source>
        <dbReference type="ARBA" id="ARBA00022729"/>
    </source>
</evidence>
<comment type="caution">
    <text evidence="5">The sequence shown here is derived from an EMBL/GenBank/DDBJ whole genome shotgun (WGS) entry which is preliminary data.</text>
</comment>
<organism evidence="5 6">
    <name type="scientific">Budvicia aquatica</name>
    <dbReference type="NCBI Taxonomy" id="82979"/>
    <lineage>
        <taxon>Bacteria</taxon>
        <taxon>Pseudomonadati</taxon>
        <taxon>Pseudomonadota</taxon>
        <taxon>Gammaproteobacteria</taxon>
        <taxon>Enterobacterales</taxon>
        <taxon>Budviciaceae</taxon>
        <taxon>Budvicia</taxon>
    </lineage>
</organism>
<evidence type="ECO:0000256" key="2">
    <source>
        <dbReference type="ARBA" id="ARBA00007639"/>
    </source>
</evidence>
<evidence type="ECO:0000313" key="6">
    <source>
        <dbReference type="Proteomes" id="UP000224974"/>
    </source>
</evidence>
<evidence type="ECO:0000313" key="5">
    <source>
        <dbReference type="EMBL" id="PHI29354.1"/>
    </source>
</evidence>
<sequence length="350" mass="39399">MRLFTFILLLISFSVTAFVGEINLWSPGFSYTTKPERVLYQSKPANRPWRLCALYPHLKDSYWLSVNYGMVEQARESGIQLQVFDAGGYDNYALQLEQLRQCADWEADAILLGAVSHDKINDRLPELVGDIPVLGLVNEVSQQNIAARVGVPWSEMGHNVGQFLAKRSEHQSLKVLLLPGPKNRGGTSLIEKSFNQEIANHNIQVVDIGWGDNDLEVQRNLLQHMLEKHPDVNLIAGSAVAIEAAIPELQLRKLNGKIDLVSFYLSHEVYRGLKRQRILMANSDQMVLQGRLSIDQTIRLLQKEPFLADIGPTILTLTPENISKIEVNLSLSPGDFRPEYEVYSTSVLNK</sequence>
<proteinExistence type="inferred from homology"/>
<name>A0A2C6DKQ9_9GAMM</name>
<dbReference type="Gene3D" id="3.40.50.2300">
    <property type="match status" value="2"/>
</dbReference>
<dbReference type="SUPFAM" id="SSF53822">
    <property type="entry name" value="Periplasmic binding protein-like I"/>
    <property type="match status" value="1"/>
</dbReference>
<dbReference type="PANTHER" id="PTHR46847:SF1">
    <property type="entry name" value="D-ALLOSE-BINDING PERIPLASMIC PROTEIN-RELATED"/>
    <property type="match status" value="1"/>
</dbReference>
<dbReference type="Proteomes" id="UP000224974">
    <property type="component" value="Unassembled WGS sequence"/>
</dbReference>
<keyword evidence="6" id="KW-1185">Reference proteome</keyword>
<dbReference type="EMBL" id="PDDX01000001">
    <property type="protein sequence ID" value="PHI29354.1"/>
    <property type="molecule type" value="Genomic_DNA"/>
</dbReference>
<dbReference type="NCBIfam" id="NF008185">
    <property type="entry name" value="PRK10936.1"/>
    <property type="match status" value="1"/>
</dbReference>
<dbReference type="NCBIfam" id="TIGR02955">
    <property type="entry name" value="TMAO_TorT"/>
    <property type="match status" value="1"/>
</dbReference>
<dbReference type="InterPro" id="IPR001761">
    <property type="entry name" value="Peripla_BP/Lac1_sug-bd_dom"/>
</dbReference>
<keyword evidence="3" id="KW-0732">Signal</keyword>